<gene>
    <name evidence="1" type="ORF">NCER_102547</name>
</gene>
<evidence type="ECO:0000313" key="1">
    <source>
        <dbReference type="EMBL" id="EEQ81185.1"/>
    </source>
</evidence>
<dbReference type="InParanoid" id="C4VC67"/>
<evidence type="ECO:0000313" key="2">
    <source>
        <dbReference type="Proteomes" id="UP000009082"/>
    </source>
</evidence>
<organism evidence="1 2">
    <name type="scientific">Vairimorpha ceranae (strain BRL01)</name>
    <name type="common">Microsporidian parasite</name>
    <name type="synonym">Nosema ceranae</name>
    <dbReference type="NCBI Taxonomy" id="578460"/>
    <lineage>
        <taxon>Eukaryota</taxon>
        <taxon>Fungi</taxon>
        <taxon>Fungi incertae sedis</taxon>
        <taxon>Microsporidia</taxon>
        <taxon>Nosematidae</taxon>
        <taxon>Vairimorpha</taxon>
    </lineage>
</organism>
<accession>C4VC67</accession>
<dbReference type="VEuPathDB" id="MicrosporidiaDB:NCER_102547"/>
<dbReference type="KEGG" id="nce:NCER_102547"/>
<sequence length="127" mass="15216">MIDINNLFLSATTEKLLCGWVEFIAEVAQFVANFKSYINLKNYNRCDIFSNFTLIETTTFEIILKFDFKKIKFFLEHSTQNYENPIFSDSKVKKVLFNISYNVWKFEEKLEHCGFYITKLKNFMKKL</sequence>
<dbReference type="AlphaFoldDB" id="C4VC67"/>
<protein>
    <submittedName>
        <fullName evidence="1">Uncharacterized protein</fullName>
    </submittedName>
</protein>
<reference evidence="1 2" key="1">
    <citation type="journal article" date="2009" name="PLoS Pathog.">
        <title>Genomic analyses of the microsporidian Nosema ceranae, an emergent pathogen of honey bees.</title>
        <authorList>
            <person name="Cornman R.S."/>
            <person name="Chen Y.P."/>
            <person name="Schatz M.C."/>
            <person name="Street C."/>
            <person name="Zhao Y."/>
            <person name="Desany B."/>
            <person name="Egholm M."/>
            <person name="Hutchison S."/>
            <person name="Pettis J.S."/>
            <person name="Lipkin W.I."/>
            <person name="Evans J.D."/>
        </authorList>
    </citation>
    <scope>NUCLEOTIDE SEQUENCE [LARGE SCALE GENOMIC DNA]</scope>
    <source>
        <strain evidence="1 2">BRL01</strain>
    </source>
</reference>
<dbReference type="HOGENOM" id="CLU_133396_0_0_1"/>
<dbReference type="Proteomes" id="UP000009082">
    <property type="component" value="Unassembled WGS sequence"/>
</dbReference>
<dbReference type="EMBL" id="ACOL01002474">
    <property type="protein sequence ID" value="EEQ81185.1"/>
    <property type="molecule type" value="Genomic_DNA"/>
</dbReference>
<comment type="caution">
    <text evidence="1">The sequence shown here is derived from an EMBL/GenBank/DDBJ whole genome shotgun (WGS) entry which is preliminary data.</text>
</comment>
<proteinExistence type="predicted"/>
<name>C4VC67_VAIC1</name>